<evidence type="ECO:0000313" key="3">
    <source>
        <dbReference type="Proteomes" id="UP000178449"/>
    </source>
</evidence>
<dbReference type="Proteomes" id="UP000178449">
    <property type="component" value="Unassembled WGS sequence"/>
</dbReference>
<feature type="region of interest" description="Disordered" evidence="1">
    <location>
        <begin position="1"/>
        <end position="27"/>
    </location>
</feature>
<organism evidence="2 3">
    <name type="scientific">Candidatus Lambdaproteobacteria bacterium RIFOXYD2_FULL_50_16</name>
    <dbReference type="NCBI Taxonomy" id="1817772"/>
    <lineage>
        <taxon>Bacteria</taxon>
        <taxon>Pseudomonadati</taxon>
        <taxon>Pseudomonadota</taxon>
        <taxon>Candidatus Lambdaproteobacteria</taxon>
    </lineage>
</organism>
<name>A0A1F6GDY9_9PROT</name>
<comment type="caution">
    <text evidence="2">The sequence shown here is derived from an EMBL/GenBank/DDBJ whole genome shotgun (WGS) entry which is preliminary data.</text>
</comment>
<dbReference type="AlphaFoldDB" id="A0A1F6GDY9"/>
<dbReference type="STRING" id="1817772.A2527_02340"/>
<reference evidence="2 3" key="1">
    <citation type="journal article" date="2016" name="Nat. Commun.">
        <title>Thousands of microbial genomes shed light on interconnected biogeochemical processes in an aquifer system.</title>
        <authorList>
            <person name="Anantharaman K."/>
            <person name="Brown C.T."/>
            <person name="Hug L.A."/>
            <person name="Sharon I."/>
            <person name="Castelle C.J."/>
            <person name="Probst A.J."/>
            <person name="Thomas B.C."/>
            <person name="Singh A."/>
            <person name="Wilkins M.J."/>
            <person name="Karaoz U."/>
            <person name="Brodie E.L."/>
            <person name="Williams K.H."/>
            <person name="Hubbard S.S."/>
            <person name="Banfield J.F."/>
        </authorList>
    </citation>
    <scope>NUCLEOTIDE SEQUENCE [LARGE SCALE GENOMIC DNA]</scope>
</reference>
<gene>
    <name evidence="2" type="ORF">A2527_02340</name>
</gene>
<proteinExistence type="predicted"/>
<protein>
    <submittedName>
        <fullName evidence="2">Uncharacterized protein</fullName>
    </submittedName>
</protein>
<evidence type="ECO:0000313" key="2">
    <source>
        <dbReference type="EMBL" id="OGG96307.1"/>
    </source>
</evidence>
<evidence type="ECO:0000256" key="1">
    <source>
        <dbReference type="SAM" id="MobiDB-lite"/>
    </source>
</evidence>
<dbReference type="EMBL" id="MFNE01000016">
    <property type="protein sequence ID" value="OGG96307.1"/>
    <property type="molecule type" value="Genomic_DNA"/>
</dbReference>
<accession>A0A1F6GDY9</accession>
<sequence>MAIKAEKSFEGSGIEFGGGPTKGRTESKASLEVRELVREIGKILSIFPLGPGFFGEEPKYPGQKKGFFKKTDKFDVSKLRKEVNNFTGSQTVSNIRSQVKEALKQHPNNADLHGLNAILVFNDAMQAGATDLSKVDVLHGATVEMGLALNNGGLSLFNANWFMAMYTSFLAVHGDRVKRLNHQSQGERDPEVHRLRKELNHDLNMVRHLNIVKDRQKGLKRINKLFQGSGLFIYPLDKVLVGKAAQAYLNGGKDAVMENNLKCGHVMQLLFVLATLFSNIPCFNLLVKEVLDMVPEIHRDFLLQKRMIIANQGTLDFYLTFVRSDSEAARVIANRLFTFHQETIEQFLKETLLQNPWEADPFLRAGWLVKDSQDLYKTDQLMLRVEKVTPWLRIVMGERCQVKGAGQAASALTYDMQKIRANHGF</sequence>